<dbReference type="InterPro" id="IPR057774">
    <property type="entry name" value="D8C_UMOD/GP2/OIT3-like"/>
</dbReference>
<protein>
    <recommendedName>
        <fullName evidence="3">UMOD/GP2/OIT3-like D8C domain-containing protein</fullName>
    </recommendedName>
</protein>
<evidence type="ECO:0000313" key="4">
    <source>
        <dbReference type="EMBL" id="CAH3108280.1"/>
    </source>
</evidence>
<evidence type="ECO:0000256" key="1">
    <source>
        <dbReference type="ARBA" id="ARBA00022729"/>
    </source>
</evidence>
<name>A0AAU9WB67_9CNID</name>
<dbReference type="AlphaFoldDB" id="A0AAU9WB67"/>
<sequence>MQVLTSFSTFKREALLIFIGTWIAVIKAEALFCRCHENISNVFTLDDVPVIKLEKPSIPAECTTYNTFNDSSRYWGTRGDSKCDNHLVSGHWYGFMGAAGVMMATYCIPKQSCDAYMSGWISGHHPNKAYEKVSGSACMHYLSNCCYYSLYIEIRNCSGYYVYALPPTIDHCNARYCGVNGT</sequence>
<evidence type="ECO:0000256" key="2">
    <source>
        <dbReference type="ARBA" id="ARBA00023157"/>
    </source>
</evidence>
<comment type="caution">
    <text evidence="4">The sequence shown here is derived from an EMBL/GenBank/DDBJ whole genome shotgun (WGS) entry which is preliminary data.</text>
</comment>
<proteinExistence type="predicted"/>
<reference evidence="4 5" key="1">
    <citation type="submission" date="2022-05" db="EMBL/GenBank/DDBJ databases">
        <authorList>
            <consortium name="Genoscope - CEA"/>
            <person name="William W."/>
        </authorList>
    </citation>
    <scope>NUCLEOTIDE SEQUENCE [LARGE SCALE GENOMIC DNA]</scope>
</reference>
<evidence type="ECO:0000259" key="3">
    <source>
        <dbReference type="Pfam" id="PF23283"/>
    </source>
</evidence>
<dbReference type="PANTHER" id="PTHR36191">
    <property type="entry name" value="ENDO/EXONUCLEASE/PHOSPHATASE DOMAIN-CONTAINING PROTEIN-RELATED"/>
    <property type="match status" value="1"/>
</dbReference>
<feature type="domain" description="UMOD/GP2/OIT3-like D8C" evidence="3">
    <location>
        <begin position="95"/>
        <end position="177"/>
    </location>
</feature>
<dbReference type="PANTHER" id="PTHR36191:SF4">
    <property type="entry name" value="VWFD DOMAIN-CONTAINING PROTEIN"/>
    <property type="match status" value="1"/>
</dbReference>
<evidence type="ECO:0000313" key="5">
    <source>
        <dbReference type="Proteomes" id="UP001159428"/>
    </source>
</evidence>
<gene>
    <name evidence="4" type="ORF">PMEA_00002471</name>
</gene>
<keyword evidence="1" id="KW-0732">Signal</keyword>
<dbReference type="Pfam" id="PF23283">
    <property type="entry name" value="D8C_UMOD"/>
    <property type="match status" value="1"/>
</dbReference>
<accession>A0AAU9WB67</accession>
<dbReference type="EMBL" id="CALNXJ010000011">
    <property type="protein sequence ID" value="CAH3108280.1"/>
    <property type="molecule type" value="Genomic_DNA"/>
</dbReference>
<dbReference type="Proteomes" id="UP001159428">
    <property type="component" value="Unassembled WGS sequence"/>
</dbReference>
<keyword evidence="5" id="KW-1185">Reference proteome</keyword>
<keyword evidence="2" id="KW-1015">Disulfide bond</keyword>
<organism evidence="4 5">
    <name type="scientific">Pocillopora meandrina</name>
    <dbReference type="NCBI Taxonomy" id="46732"/>
    <lineage>
        <taxon>Eukaryota</taxon>
        <taxon>Metazoa</taxon>
        <taxon>Cnidaria</taxon>
        <taxon>Anthozoa</taxon>
        <taxon>Hexacorallia</taxon>
        <taxon>Scleractinia</taxon>
        <taxon>Astrocoeniina</taxon>
        <taxon>Pocilloporidae</taxon>
        <taxon>Pocillopora</taxon>
    </lineage>
</organism>